<reference evidence="12 13" key="1">
    <citation type="submission" date="2013-07" db="EMBL/GenBank/DDBJ databases">
        <authorList>
            <person name="Stoco P.H."/>
            <person name="Wagner G."/>
            <person name="Gerber A."/>
            <person name="Zaha A."/>
            <person name="Thompson C."/>
            <person name="Bartholomeu D.C."/>
            <person name="Luckemeyer D.D."/>
            <person name="Bahia D."/>
            <person name="Loreto E."/>
            <person name="Prestes E.B."/>
            <person name="Lima F.M."/>
            <person name="Rodrigues-Luiz G."/>
            <person name="Vallejo G.A."/>
            <person name="Filho J.F."/>
            <person name="Monteiro K.M."/>
            <person name="Tyler K.M."/>
            <person name="de Almeida L.G."/>
            <person name="Ortiz M.F."/>
            <person name="Siervo M.A."/>
            <person name="de Moraes M.H."/>
            <person name="Cunha O.L."/>
            <person name="Mendonca-Neto R."/>
            <person name="Silva R."/>
            <person name="Teixeira S.M."/>
            <person name="Murta S.M."/>
            <person name="Sincero T.C."/>
            <person name="Mendes T.A."/>
            <person name="Urmenyi T.P."/>
            <person name="Silva V.G."/>
            <person name="da Rocha W.D."/>
            <person name="Andersson B."/>
            <person name="Romanha A.J."/>
            <person name="Steindel M."/>
            <person name="de Vasconcelos A.T."/>
            <person name="Grisard E.C."/>
        </authorList>
    </citation>
    <scope>NUCLEOTIDE SEQUENCE [LARGE SCALE GENOMIC DNA]</scope>
    <source>
        <strain evidence="12 13">SC58</strain>
    </source>
</reference>
<keyword evidence="9 10" id="KW-0472">Membrane</keyword>
<evidence type="ECO:0000256" key="10">
    <source>
        <dbReference type="SAM" id="Phobius"/>
    </source>
</evidence>
<keyword evidence="3" id="KW-0813">Transport</keyword>
<proteinExistence type="inferred from homology"/>
<dbReference type="AlphaFoldDB" id="A0A061J1M6"/>
<comment type="caution">
    <text evidence="12">The sequence shown here is derived from an EMBL/GenBank/DDBJ whole genome shotgun (WGS) entry which is preliminary data.</text>
</comment>
<comment type="subcellular location">
    <subcellularLocation>
        <location evidence="1">Membrane</location>
        <topology evidence="1">Multi-pass membrane protein</topology>
    </subcellularLocation>
</comment>
<sequence length="235" mass="26682">MGALRTAAVVEAGAFRLLRIIHLPRSRHHHFHCHSISLRTCSHGVTSVPVGDLTPKSIALFHSYGASAAGGVPVVMDATALNEALHDMLVPDDAGASNVVRELRRTLSQKREEVAPLLAEKHRIDDAVDNRYVPLLRYLTLALLLAQFVILFRWVFVVFDWNLVEPMTYFLGCTVAWASTVFHCYHAKEFTWEAILDAVAQRRRLRLYRKAGVNVANIERLQRQIRMLERMVSKY</sequence>
<evidence type="ECO:0000256" key="9">
    <source>
        <dbReference type="ARBA" id="ARBA00023136"/>
    </source>
</evidence>
<evidence type="ECO:0000256" key="7">
    <source>
        <dbReference type="ARBA" id="ARBA00022989"/>
    </source>
</evidence>
<keyword evidence="13" id="KW-1185">Reference proteome</keyword>
<dbReference type="PANTHER" id="PTHR13462">
    <property type="entry name" value="CALCIUM UNIPORTER PROTEIN, MITOCHONDRIAL"/>
    <property type="match status" value="1"/>
</dbReference>
<evidence type="ECO:0000256" key="8">
    <source>
        <dbReference type="ARBA" id="ARBA00023065"/>
    </source>
</evidence>
<protein>
    <recommendedName>
        <fullName evidence="11">Calcium uniporter protein C-terminal domain-containing protein</fullName>
    </recommendedName>
</protein>
<dbReference type="PANTHER" id="PTHR13462:SF46">
    <property type="entry name" value="CALCIUM UNIPORTER PROTEIN"/>
    <property type="match status" value="1"/>
</dbReference>
<dbReference type="InterPro" id="IPR006769">
    <property type="entry name" value="MCU_C"/>
</dbReference>
<evidence type="ECO:0000259" key="11">
    <source>
        <dbReference type="Pfam" id="PF04678"/>
    </source>
</evidence>
<dbReference type="GO" id="GO:1990246">
    <property type="term" value="C:uniplex complex"/>
    <property type="evidence" value="ECO:0007669"/>
    <property type="project" value="TreeGrafter"/>
</dbReference>
<name>A0A061J1M6_TRYRA</name>
<feature type="transmembrane region" description="Helical" evidence="10">
    <location>
        <begin position="167"/>
        <end position="185"/>
    </location>
</feature>
<dbReference type="Proteomes" id="UP000031737">
    <property type="component" value="Unassembled WGS sequence"/>
</dbReference>
<keyword evidence="7 10" id="KW-1133">Transmembrane helix</keyword>
<evidence type="ECO:0000313" key="13">
    <source>
        <dbReference type="Proteomes" id="UP000031737"/>
    </source>
</evidence>
<organism evidence="12 13">
    <name type="scientific">Trypanosoma rangeli SC58</name>
    <dbReference type="NCBI Taxonomy" id="429131"/>
    <lineage>
        <taxon>Eukaryota</taxon>
        <taxon>Discoba</taxon>
        <taxon>Euglenozoa</taxon>
        <taxon>Kinetoplastea</taxon>
        <taxon>Metakinetoplastina</taxon>
        <taxon>Trypanosomatida</taxon>
        <taxon>Trypanosomatidae</taxon>
        <taxon>Trypanosoma</taxon>
        <taxon>Herpetosoma</taxon>
    </lineage>
</organism>
<keyword evidence="6" id="KW-0106">Calcium</keyword>
<dbReference type="GO" id="GO:0005262">
    <property type="term" value="F:calcium channel activity"/>
    <property type="evidence" value="ECO:0007669"/>
    <property type="project" value="TreeGrafter"/>
</dbReference>
<keyword evidence="5 10" id="KW-0812">Transmembrane</keyword>
<dbReference type="GO" id="GO:0051560">
    <property type="term" value="P:mitochondrial calcium ion homeostasis"/>
    <property type="evidence" value="ECO:0007669"/>
    <property type="project" value="InterPro"/>
</dbReference>
<dbReference type="OrthoDB" id="278338at2759"/>
<evidence type="ECO:0000256" key="4">
    <source>
        <dbReference type="ARBA" id="ARBA00022568"/>
    </source>
</evidence>
<comment type="similarity">
    <text evidence="2">Belongs to the MCU (TC 1.A.77) family.</text>
</comment>
<dbReference type="GO" id="GO:0015292">
    <property type="term" value="F:uniporter activity"/>
    <property type="evidence" value="ECO:0007669"/>
    <property type="project" value="TreeGrafter"/>
</dbReference>
<keyword evidence="4" id="KW-0109">Calcium transport</keyword>
<dbReference type="GO" id="GO:0036444">
    <property type="term" value="P:calcium import into the mitochondrion"/>
    <property type="evidence" value="ECO:0007669"/>
    <property type="project" value="TreeGrafter"/>
</dbReference>
<dbReference type="VEuPathDB" id="TriTrypDB:TRSC58_04091"/>
<evidence type="ECO:0000313" key="12">
    <source>
        <dbReference type="EMBL" id="ESL08210.1"/>
    </source>
</evidence>
<gene>
    <name evidence="12" type="ORF">TRSC58_04091</name>
</gene>
<accession>A0A061J1M6</accession>
<evidence type="ECO:0000256" key="3">
    <source>
        <dbReference type="ARBA" id="ARBA00022448"/>
    </source>
</evidence>
<dbReference type="Pfam" id="PF04678">
    <property type="entry name" value="MCU"/>
    <property type="match status" value="1"/>
</dbReference>
<dbReference type="EMBL" id="AUPL01004091">
    <property type="protein sequence ID" value="ESL08210.1"/>
    <property type="molecule type" value="Genomic_DNA"/>
</dbReference>
<feature type="domain" description="Calcium uniporter protein C-terminal" evidence="11">
    <location>
        <begin position="77"/>
        <end position="218"/>
    </location>
</feature>
<keyword evidence="8" id="KW-0406">Ion transport</keyword>
<evidence type="ECO:0000256" key="1">
    <source>
        <dbReference type="ARBA" id="ARBA00004141"/>
    </source>
</evidence>
<evidence type="ECO:0000256" key="2">
    <source>
        <dbReference type="ARBA" id="ARBA00005653"/>
    </source>
</evidence>
<evidence type="ECO:0000256" key="5">
    <source>
        <dbReference type="ARBA" id="ARBA00022692"/>
    </source>
</evidence>
<dbReference type="InterPro" id="IPR039055">
    <property type="entry name" value="MCU_fam"/>
</dbReference>
<evidence type="ECO:0000256" key="6">
    <source>
        <dbReference type="ARBA" id="ARBA00022837"/>
    </source>
</evidence>
<feature type="transmembrane region" description="Helical" evidence="10">
    <location>
        <begin position="135"/>
        <end position="155"/>
    </location>
</feature>